<accession>A0A2T0B2L9</accession>
<evidence type="ECO:0000256" key="5">
    <source>
        <dbReference type="ARBA" id="ARBA00022989"/>
    </source>
</evidence>
<feature type="transmembrane region" description="Helical" evidence="8">
    <location>
        <begin position="30"/>
        <end position="49"/>
    </location>
</feature>
<protein>
    <recommendedName>
        <fullName evidence="9">Threonine/Serine exporter ThrE domain-containing protein</fullName>
    </recommendedName>
</protein>
<organism evidence="10 11">
    <name type="scientific">Clostridium liquoris</name>
    <dbReference type="NCBI Taxonomy" id="1289519"/>
    <lineage>
        <taxon>Bacteria</taxon>
        <taxon>Bacillati</taxon>
        <taxon>Bacillota</taxon>
        <taxon>Clostridia</taxon>
        <taxon>Eubacteriales</taxon>
        <taxon>Clostridiaceae</taxon>
        <taxon>Clostridium</taxon>
    </lineage>
</organism>
<name>A0A2T0B2L9_9CLOT</name>
<dbReference type="GO" id="GO:0015744">
    <property type="term" value="P:succinate transport"/>
    <property type="evidence" value="ECO:0007669"/>
    <property type="project" value="TreeGrafter"/>
</dbReference>
<comment type="subcellular location">
    <subcellularLocation>
        <location evidence="1">Cell membrane</location>
        <topology evidence="1">Multi-pass membrane protein</topology>
    </subcellularLocation>
</comment>
<feature type="transmembrane region" description="Helical" evidence="8">
    <location>
        <begin position="80"/>
        <end position="100"/>
    </location>
</feature>
<keyword evidence="2" id="KW-1003">Cell membrane</keyword>
<evidence type="ECO:0000256" key="2">
    <source>
        <dbReference type="ARBA" id="ARBA00022475"/>
    </source>
</evidence>
<gene>
    <name evidence="10" type="ORF">CLLI_19040</name>
</gene>
<feature type="transmembrane region" description="Helical" evidence="8">
    <location>
        <begin position="55"/>
        <end position="73"/>
    </location>
</feature>
<dbReference type="Pfam" id="PF12821">
    <property type="entry name" value="ThrE_2"/>
    <property type="match status" value="1"/>
</dbReference>
<keyword evidence="6 8" id="KW-0472">Membrane</keyword>
<feature type="transmembrane region" description="Helical" evidence="8">
    <location>
        <begin position="120"/>
        <end position="141"/>
    </location>
</feature>
<dbReference type="InterPro" id="IPR050539">
    <property type="entry name" value="ThrE_Dicarb/AminoAcid_Exp"/>
</dbReference>
<evidence type="ECO:0000256" key="1">
    <source>
        <dbReference type="ARBA" id="ARBA00004651"/>
    </source>
</evidence>
<proteinExistence type="inferred from homology"/>
<dbReference type="Proteomes" id="UP000239706">
    <property type="component" value="Unassembled WGS sequence"/>
</dbReference>
<keyword evidence="11" id="KW-1185">Reference proteome</keyword>
<dbReference type="PANTHER" id="PTHR34390">
    <property type="entry name" value="UPF0442 PROTEIN YJJB-RELATED"/>
    <property type="match status" value="1"/>
</dbReference>
<dbReference type="InterPro" id="IPR024528">
    <property type="entry name" value="ThrE_2"/>
</dbReference>
<evidence type="ECO:0000256" key="8">
    <source>
        <dbReference type="SAM" id="Phobius"/>
    </source>
</evidence>
<feature type="transmembrane region" description="Helical" evidence="8">
    <location>
        <begin position="6"/>
        <end position="23"/>
    </location>
</feature>
<keyword evidence="5 8" id="KW-1133">Transmembrane helix</keyword>
<dbReference type="OrthoDB" id="9810047at2"/>
<keyword evidence="4 8" id="KW-0812">Transmembrane</keyword>
<evidence type="ECO:0000313" key="10">
    <source>
        <dbReference type="EMBL" id="PRR78140.1"/>
    </source>
</evidence>
<evidence type="ECO:0000256" key="3">
    <source>
        <dbReference type="ARBA" id="ARBA00022519"/>
    </source>
</evidence>
<reference evidence="10 11" key="1">
    <citation type="submission" date="2018-03" db="EMBL/GenBank/DDBJ databases">
        <title>Genome sequence of Clostridium liquoris DSM 100320.</title>
        <authorList>
            <person name="Poehlein A."/>
            <person name="Daniel R."/>
        </authorList>
    </citation>
    <scope>NUCLEOTIDE SEQUENCE [LARGE SCALE GENOMIC DNA]</scope>
    <source>
        <strain evidence="10 11">DSM 100320</strain>
    </source>
</reference>
<dbReference type="GO" id="GO:0005886">
    <property type="term" value="C:plasma membrane"/>
    <property type="evidence" value="ECO:0007669"/>
    <property type="project" value="UniProtKB-SubCell"/>
</dbReference>
<evidence type="ECO:0000256" key="4">
    <source>
        <dbReference type="ARBA" id="ARBA00022692"/>
    </source>
</evidence>
<dbReference type="RefSeq" id="WP_106063984.1">
    <property type="nucleotide sequence ID" value="NZ_PVXO01000051.1"/>
</dbReference>
<dbReference type="AlphaFoldDB" id="A0A2T0B2L9"/>
<evidence type="ECO:0000256" key="6">
    <source>
        <dbReference type="ARBA" id="ARBA00023136"/>
    </source>
</evidence>
<dbReference type="EMBL" id="PVXO01000051">
    <property type="protein sequence ID" value="PRR78140.1"/>
    <property type="molecule type" value="Genomic_DNA"/>
</dbReference>
<evidence type="ECO:0000259" key="9">
    <source>
        <dbReference type="Pfam" id="PF12821"/>
    </source>
</evidence>
<comment type="similarity">
    <text evidence="7">Belongs to the ThrE exporter (TC 2.A.79) family.</text>
</comment>
<evidence type="ECO:0000256" key="7">
    <source>
        <dbReference type="ARBA" id="ARBA00034125"/>
    </source>
</evidence>
<dbReference type="PANTHER" id="PTHR34390:SF1">
    <property type="entry name" value="SUCCINATE TRANSPORTER SUBUNIT YJJB-RELATED"/>
    <property type="match status" value="1"/>
</dbReference>
<evidence type="ECO:0000313" key="11">
    <source>
        <dbReference type="Proteomes" id="UP000239706"/>
    </source>
</evidence>
<comment type="caution">
    <text evidence="10">The sequence shown here is derived from an EMBL/GenBank/DDBJ whole genome shotgun (WGS) entry which is preliminary data.</text>
</comment>
<keyword evidence="3" id="KW-0997">Cell inner membrane</keyword>
<sequence length="147" mass="16093">MIGNILLYSLYSFIATFGFAIIFNIKGKKLFFAALGGGLSWFIYLISLQCNMTNVLSFFYASVVGAIYCEVMARILKTPVTTFIICTIIPLVPGGGMYYTMLETTRGDINKSLSTGLNTIIIAGAIAVALVMVSSITKLITYKKRKK</sequence>
<feature type="domain" description="Threonine/Serine exporter ThrE" evidence="9">
    <location>
        <begin position="10"/>
        <end position="136"/>
    </location>
</feature>